<sequence length="302" mass="35955">MSKSHNLDVHMYTFDEILGLFDLTSKHSISIEEMKRAKKKVLMTHPDKSRLPPEYFLFYKKAFDMVVRYYENQIKQNQKVEDKKYEYESIKAHDVSKKTVNSVIKEMNQAEFQRKFNDLFDANMTQKPDNRRNEWFTKDTNEYEINESVNVKNMGQVFDRIKETQAQAALSKYKGVENLCVGPGARLHDIDEDEEEDYVTTDPFSKLKYDDLRKVHKDQTVFSVSERDFAKVPKYASTDHLMRERGRQSLNPLEKTDAERLLAQQEQQYRERMLQKEHTSNLRTMQYEEKNRAVLSNFLRLT</sequence>
<accession>A0A6C0ATX0</accession>
<protein>
    <recommendedName>
        <fullName evidence="2">J domain-containing protein</fullName>
    </recommendedName>
</protein>
<evidence type="ECO:0008006" key="2">
    <source>
        <dbReference type="Google" id="ProtNLM"/>
    </source>
</evidence>
<proteinExistence type="predicted"/>
<dbReference type="AlphaFoldDB" id="A0A6C0ATX0"/>
<evidence type="ECO:0000313" key="1">
    <source>
        <dbReference type="EMBL" id="QHS82741.1"/>
    </source>
</evidence>
<organism evidence="1">
    <name type="scientific">viral metagenome</name>
    <dbReference type="NCBI Taxonomy" id="1070528"/>
    <lineage>
        <taxon>unclassified sequences</taxon>
        <taxon>metagenomes</taxon>
        <taxon>organismal metagenomes</taxon>
    </lineage>
</organism>
<reference evidence="1" key="1">
    <citation type="journal article" date="2020" name="Nature">
        <title>Giant virus diversity and host interactions through global metagenomics.</title>
        <authorList>
            <person name="Schulz F."/>
            <person name="Roux S."/>
            <person name="Paez-Espino D."/>
            <person name="Jungbluth S."/>
            <person name="Walsh D.A."/>
            <person name="Denef V.J."/>
            <person name="McMahon K.D."/>
            <person name="Konstantinidis K.T."/>
            <person name="Eloe-Fadrosh E.A."/>
            <person name="Kyrpides N.C."/>
            <person name="Woyke T."/>
        </authorList>
    </citation>
    <scope>NUCLEOTIDE SEQUENCE</scope>
    <source>
        <strain evidence="1">GVMAG-S-1101171-111</strain>
    </source>
</reference>
<dbReference type="EMBL" id="MN740804">
    <property type="protein sequence ID" value="QHS82741.1"/>
    <property type="molecule type" value="Genomic_DNA"/>
</dbReference>
<name>A0A6C0ATX0_9ZZZZ</name>